<dbReference type="EMBL" id="LECT01000017">
    <property type="protein sequence ID" value="KLU05626.1"/>
    <property type="molecule type" value="Genomic_DNA"/>
</dbReference>
<proteinExistence type="predicted"/>
<sequence>MGGGLEMGDYTPKRAAHQFGKPVSMPSFLLVTPPTKSAG</sequence>
<evidence type="ECO:0000313" key="1">
    <source>
        <dbReference type="EMBL" id="KLU05626.1"/>
    </source>
</evidence>
<protein>
    <submittedName>
        <fullName evidence="1">Uncharacterized protein</fullName>
    </submittedName>
</protein>
<dbReference type="PATRIC" id="fig|595434.4.peg.2158"/>
<dbReference type="Proteomes" id="UP000036367">
    <property type="component" value="Unassembled WGS sequence"/>
</dbReference>
<dbReference type="STRING" id="595434.RISK_002258"/>
<comment type="caution">
    <text evidence="1">The sequence shown here is derived from an EMBL/GenBank/DDBJ whole genome shotgun (WGS) entry which is preliminary data.</text>
</comment>
<organism evidence="1 2">
    <name type="scientific">Rhodopirellula islandica</name>
    <dbReference type="NCBI Taxonomy" id="595434"/>
    <lineage>
        <taxon>Bacteria</taxon>
        <taxon>Pseudomonadati</taxon>
        <taxon>Planctomycetota</taxon>
        <taxon>Planctomycetia</taxon>
        <taxon>Pirellulales</taxon>
        <taxon>Pirellulaceae</taxon>
        <taxon>Rhodopirellula</taxon>
    </lineage>
</organism>
<accession>A0A0J1BGG3</accession>
<name>A0A0J1BGG3_RHOIS</name>
<keyword evidence="2" id="KW-1185">Reference proteome</keyword>
<evidence type="ECO:0000313" key="2">
    <source>
        <dbReference type="Proteomes" id="UP000036367"/>
    </source>
</evidence>
<reference evidence="1" key="1">
    <citation type="submission" date="2015-05" db="EMBL/GenBank/DDBJ databases">
        <title>Permanent draft genome of Rhodopirellula islandicus K833.</title>
        <authorList>
            <person name="Kizina J."/>
            <person name="Richter M."/>
            <person name="Glockner F.O."/>
            <person name="Harder J."/>
        </authorList>
    </citation>
    <scope>NUCLEOTIDE SEQUENCE [LARGE SCALE GENOMIC DNA]</scope>
    <source>
        <strain evidence="1">K833</strain>
    </source>
</reference>
<gene>
    <name evidence="1" type="ORF">RISK_002258</name>
</gene>
<dbReference type="AlphaFoldDB" id="A0A0J1BGG3"/>